<organism evidence="2 3">
    <name type="scientific">Corynespora cassiicola Philippines</name>
    <dbReference type="NCBI Taxonomy" id="1448308"/>
    <lineage>
        <taxon>Eukaryota</taxon>
        <taxon>Fungi</taxon>
        <taxon>Dikarya</taxon>
        <taxon>Ascomycota</taxon>
        <taxon>Pezizomycotina</taxon>
        <taxon>Dothideomycetes</taxon>
        <taxon>Pleosporomycetidae</taxon>
        <taxon>Pleosporales</taxon>
        <taxon>Corynesporascaceae</taxon>
        <taxon>Corynespora</taxon>
    </lineage>
</organism>
<evidence type="ECO:0000259" key="1">
    <source>
        <dbReference type="Pfam" id="PF06985"/>
    </source>
</evidence>
<dbReference type="InterPro" id="IPR001497">
    <property type="entry name" value="MethylDNA_cys_MeTrfase_AS"/>
</dbReference>
<dbReference type="InterPro" id="IPR052895">
    <property type="entry name" value="HetReg/Transcr_Mod"/>
</dbReference>
<sequence length="627" mass="71271">MRATNKYTYRSLNYELGQEIRLIVLLSGNHQEPLLCEIVHANLLDKPKFEALSYTWADEYGDGSIRGEITCVPCHRVIRLTANCENALRRLRLRTKSRTIWVDAVCIDQNNIKERNHQVRQMCSIYASAQQVVIYLSNPFTDEAKVAKHLSKSCIIREQGTLINVAMPEEFSDRGLRISMASFLSQRCFDRVWVLQEVALAKKATIIGVGYTLDWAIFSAERLRKAKIPCQNLSGTTPAVLYFENELYKKAPRLIDLLHAARNSKCQDPRDKVFALLSIATDPWLAKIDIDYAKSVDWIYMHICILAIQNERSLQILSHVREKSGDRTLPSWVPDWTSPTRQEPLKNMFRSSGIIEKIFRKSYSASSEGETVSSGPNLSTTTTSNIGNTGNANTWQALTKIECDNKAPFLEFAATRMQKSISKSLPTRLVARCCRVGHIVWLALSSQAGHIYWDLLSAFRSYFENSPDNPFGLVFDTGSYIWPLVFDETSLGLWEVLSTIARNEGGCLYFENNVIKHPRNHPMMPTFHSLNELNSFVSRYEQYDNGRKLLLTGEWMGIGPLDTCIGDTVWILDSMEVAMVLRPVGNHFIVIGECYLHGELRDYHPCSQCDTNLGKTIEADISVIEIW</sequence>
<protein>
    <submittedName>
        <fullName evidence="2">HET-domain-containing protein</fullName>
    </submittedName>
</protein>
<gene>
    <name evidence="2" type="ORF">BS50DRAFT_626530</name>
</gene>
<dbReference type="GO" id="GO:0003908">
    <property type="term" value="F:methylated-DNA-[protein]-cysteine S-methyltransferase activity"/>
    <property type="evidence" value="ECO:0007669"/>
    <property type="project" value="InterPro"/>
</dbReference>
<accession>A0A2T2N2Y7</accession>
<dbReference type="STRING" id="1448308.A0A2T2N2Y7"/>
<evidence type="ECO:0000313" key="3">
    <source>
        <dbReference type="Proteomes" id="UP000240883"/>
    </source>
</evidence>
<dbReference type="PROSITE" id="PS00374">
    <property type="entry name" value="MGMT"/>
    <property type="match status" value="1"/>
</dbReference>
<reference evidence="2 3" key="1">
    <citation type="journal article" date="2018" name="Front. Microbiol.">
        <title>Genome-Wide Analysis of Corynespora cassiicola Leaf Fall Disease Putative Effectors.</title>
        <authorList>
            <person name="Lopez D."/>
            <person name="Ribeiro S."/>
            <person name="Label P."/>
            <person name="Fumanal B."/>
            <person name="Venisse J.S."/>
            <person name="Kohler A."/>
            <person name="de Oliveira R.R."/>
            <person name="Labutti K."/>
            <person name="Lipzen A."/>
            <person name="Lail K."/>
            <person name="Bauer D."/>
            <person name="Ohm R.A."/>
            <person name="Barry K.W."/>
            <person name="Spatafora J."/>
            <person name="Grigoriev I.V."/>
            <person name="Martin F.M."/>
            <person name="Pujade-Renaud V."/>
        </authorList>
    </citation>
    <scope>NUCLEOTIDE SEQUENCE [LARGE SCALE GENOMIC DNA]</scope>
    <source>
        <strain evidence="2 3">Philippines</strain>
    </source>
</reference>
<name>A0A2T2N2Y7_CORCC</name>
<dbReference type="PANTHER" id="PTHR24148">
    <property type="entry name" value="ANKYRIN REPEAT DOMAIN-CONTAINING PROTEIN 39 HOMOLOG-RELATED"/>
    <property type="match status" value="1"/>
</dbReference>
<keyword evidence="3" id="KW-1185">Reference proteome</keyword>
<dbReference type="GO" id="GO:0006281">
    <property type="term" value="P:DNA repair"/>
    <property type="evidence" value="ECO:0007669"/>
    <property type="project" value="InterPro"/>
</dbReference>
<feature type="domain" description="Heterokaryon incompatibility" evidence="1">
    <location>
        <begin position="49"/>
        <end position="197"/>
    </location>
</feature>
<dbReference type="InterPro" id="IPR010730">
    <property type="entry name" value="HET"/>
</dbReference>
<dbReference type="Pfam" id="PF06985">
    <property type="entry name" value="HET"/>
    <property type="match status" value="1"/>
</dbReference>
<dbReference type="EMBL" id="KZ678153">
    <property type="protein sequence ID" value="PSN59780.1"/>
    <property type="molecule type" value="Genomic_DNA"/>
</dbReference>
<proteinExistence type="predicted"/>
<dbReference type="AlphaFoldDB" id="A0A2T2N2Y7"/>
<dbReference type="OrthoDB" id="2157530at2759"/>
<evidence type="ECO:0000313" key="2">
    <source>
        <dbReference type="EMBL" id="PSN59780.1"/>
    </source>
</evidence>
<dbReference type="PANTHER" id="PTHR24148:SF73">
    <property type="entry name" value="HET DOMAIN PROTEIN (AFU_ORTHOLOGUE AFUA_8G01020)"/>
    <property type="match status" value="1"/>
</dbReference>
<dbReference type="Proteomes" id="UP000240883">
    <property type="component" value="Unassembled WGS sequence"/>
</dbReference>